<evidence type="ECO:0000313" key="1">
    <source>
        <dbReference type="EMBL" id="CAA2137260.1"/>
    </source>
</evidence>
<keyword evidence="1" id="KW-0614">Plasmid</keyword>
<dbReference type="SUPFAM" id="SSF52540">
    <property type="entry name" value="P-loop containing nucleoside triphosphate hydrolases"/>
    <property type="match status" value="1"/>
</dbReference>
<proteinExistence type="predicted"/>
<sequence>MPPTPRPSLPDVIVIDEATSSRDGETDAAEMAALSGTRTLMLTARRLTNLNGTDVVHALDEVRPIASGPPDIVLPTTTVEPVRSIVGLR</sequence>
<geneLocation type="plasmid" evidence="1">
    <name>1</name>
</geneLocation>
<reference evidence="1" key="1">
    <citation type="submission" date="2019-12" db="EMBL/GenBank/DDBJ databases">
        <authorList>
            <person name="Cremers G."/>
        </authorList>
    </citation>
    <scope>NUCLEOTIDE SEQUENCE</scope>
    <source>
        <strain evidence="1">Mbul2</strain>
        <plasmid evidence="1">1</plasmid>
    </source>
</reference>
<dbReference type="Gene3D" id="3.40.50.300">
    <property type="entry name" value="P-loop containing nucleotide triphosphate hydrolases"/>
    <property type="match status" value="1"/>
</dbReference>
<name>A0A679JQ95_9HYPH</name>
<dbReference type="AlphaFoldDB" id="A0A679JQ95"/>
<organism evidence="1">
    <name type="scientific">Methylobacterium bullatum</name>
    <dbReference type="NCBI Taxonomy" id="570505"/>
    <lineage>
        <taxon>Bacteria</taxon>
        <taxon>Pseudomonadati</taxon>
        <taxon>Pseudomonadota</taxon>
        <taxon>Alphaproteobacteria</taxon>
        <taxon>Hyphomicrobiales</taxon>
        <taxon>Methylobacteriaceae</taxon>
        <taxon>Methylobacterium</taxon>
    </lineage>
</organism>
<gene>
    <name evidence="1" type="ORF">MBLL_00570</name>
</gene>
<dbReference type="InterPro" id="IPR027417">
    <property type="entry name" value="P-loop_NTPase"/>
</dbReference>
<protein>
    <submittedName>
        <fullName evidence="1">Uncharacterized protein</fullName>
    </submittedName>
</protein>
<dbReference type="EMBL" id="LR743510">
    <property type="protein sequence ID" value="CAA2137260.1"/>
    <property type="molecule type" value="Genomic_DNA"/>
</dbReference>
<accession>A0A679JQ95</accession>